<reference evidence="2" key="1">
    <citation type="journal article" date="2019" name="Int. J. Syst. Evol. Microbiol.">
        <title>The Global Catalogue of Microorganisms (GCM) 10K type strain sequencing project: providing services to taxonomists for standard genome sequencing and annotation.</title>
        <authorList>
            <consortium name="The Broad Institute Genomics Platform"/>
            <consortium name="The Broad Institute Genome Sequencing Center for Infectious Disease"/>
            <person name="Wu L."/>
            <person name="Ma J."/>
        </authorList>
    </citation>
    <scope>NUCLEOTIDE SEQUENCE [LARGE SCALE GENOMIC DNA]</scope>
    <source>
        <strain evidence="2">JCM 14969</strain>
    </source>
</reference>
<keyword evidence="2" id="KW-1185">Reference proteome</keyword>
<dbReference type="Proteomes" id="UP001500393">
    <property type="component" value="Unassembled WGS sequence"/>
</dbReference>
<accession>A0ABP4Q9D3</accession>
<name>A0ABP4Q9D3_9ACTN</name>
<comment type="caution">
    <text evidence="1">The sequence shown here is derived from an EMBL/GenBank/DDBJ whole genome shotgun (WGS) entry which is preliminary data.</text>
</comment>
<evidence type="ECO:0008006" key="3">
    <source>
        <dbReference type="Google" id="ProtNLM"/>
    </source>
</evidence>
<protein>
    <recommendedName>
        <fullName evidence="3">DUF2946 domain-containing protein</fullName>
    </recommendedName>
</protein>
<organism evidence="1 2">
    <name type="scientific">Kribbella sancticallisti</name>
    <dbReference type="NCBI Taxonomy" id="460087"/>
    <lineage>
        <taxon>Bacteria</taxon>
        <taxon>Bacillati</taxon>
        <taxon>Actinomycetota</taxon>
        <taxon>Actinomycetes</taxon>
        <taxon>Propionibacteriales</taxon>
        <taxon>Kribbellaceae</taxon>
        <taxon>Kribbella</taxon>
    </lineage>
</organism>
<gene>
    <name evidence="1" type="ORF">GCM10009789_68670</name>
</gene>
<sequence length="128" mass="13302">MHRVTDLGSGSRRWLAVSLVAALALMLGGGLWCYAEADHHSHHSIAVAHELDEPAVGHASGESGDHCAVTGLVDAVLAQAGDSPGPLPATSMPRPWLAVLDAHPATSCGRSTSRTPRSPVAQFSLLRI</sequence>
<evidence type="ECO:0000313" key="1">
    <source>
        <dbReference type="EMBL" id="GAA1604976.1"/>
    </source>
</evidence>
<dbReference type="EMBL" id="BAAAOS010000054">
    <property type="protein sequence ID" value="GAA1604976.1"/>
    <property type="molecule type" value="Genomic_DNA"/>
</dbReference>
<proteinExistence type="predicted"/>
<evidence type="ECO:0000313" key="2">
    <source>
        <dbReference type="Proteomes" id="UP001500393"/>
    </source>
</evidence>